<dbReference type="OMA" id="QFVFMSP"/>
<dbReference type="Pfam" id="PF04185">
    <property type="entry name" value="Phosphoesterase"/>
    <property type="match status" value="1"/>
</dbReference>
<feature type="signal peptide" evidence="2">
    <location>
        <begin position="1"/>
        <end position="17"/>
    </location>
</feature>
<feature type="chain" id="PRO_5004519279" description="Acid phosphatase" evidence="2">
    <location>
        <begin position="18"/>
        <end position="429"/>
    </location>
</feature>
<dbReference type="GO" id="GO:0009395">
    <property type="term" value="P:phospholipid catabolic process"/>
    <property type="evidence" value="ECO:0007669"/>
    <property type="project" value="TreeGrafter"/>
</dbReference>
<dbReference type="Gene3D" id="3.40.720.10">
    <property type="entry name" value="Alkaline Phosphatase, subunit A"/>
    <property type="match status" value="1"/>
</dbReference>
<keyword evidence="4" id="KW-1185">Reference proteome</keyword>
<dbReference type="SUPFAM" id="SSF53649">
    <property type="entry name" value="Alkaline phosphatase-like"/>
    <property type="match status" value="1"/>
</dbReference>
<dbReference type="GeneID" id="19462587"/>
<protein>
    <recommendedName>
        <fullName evidence="5">Acid phosphatase</fullName>
    </recommendedName>
</protein>
<evidence type="ECO:0000256" key="1">
    <source>
        <dbReference type="ARBA" id="ARBA00022801"/>
    </source>
</evidence>
<proteinExistence type="predicted"/>
<dbReference type="RefSeq" id="XP_008081976.1">
    <property type="nucleotide sequence ID" value="XM_008083785.1"/>
</dbReference>
<sequence>MQFSILFALATIALSNAEYVPGKAFDRFITIWLENQDFSAVSQNPQMKKLAKDGILLTNYFGHTHPSQPNYIASVGGDYFGMNHDDYVTIPRNVSTVVDLFDTRNIAWKGYFEGLPGPGYMGVGSTGLGGGGWDYVRKHNPFISYDSINRNGTRLAQIQSFRDFAKDVAANTLPQYAHLSPDMMNDGHNTTLEYAAKWSESFLTPLLKNKDFMEKTLILLTYDESATYEIPNKIVSILLGGAVPSAKKGTKDNTFYTHYSILSTLQNNWDLPCLGRYDVGANVFDLVAQTTGYVNHPPPNVASVNNSLSYPGALSDDPALFRPIPPPNLKLVGAGGQGVVSTVRIAWKGQENEMSPYDGSGSVFDGGDGRGVGNLPVYGVQEAALRYTATGGVTEPTAVVAAEKSGAGRRGLGWGVMGVLMGVCALGWV</sequence>
<dbReference type="EMBL" id="KE145363">
    <property type="protein sequence ID" value="EPE30565.1"/>
    <property type="molecule type" value="Genomic_DNA"/>
</dbReference>
<gene>
    <name evidence="3" type="ORF">GLAREA_03532</name>
</gene>
<keyword evidence="1" id="KW-0378">Hydrolase</keyword>
<dbReference type="InterPro" id="IPR017850">
    <property type="entry name" value="Alkaline_phosphatase_core_sf"/>
</dbReference>
<dbReference type="FunFam" id="3.40.720.10:FF:000064">
    <property type="entry name" value="Probable acid phosphatase Pho610"/>
    <property type="match status" value="1"/>
</dbReference>
<reference evidence="3 4" key="1">
    <citation type="journal article" date="2013" name="BMC Genomics">
        <title>Genomics-driven discovery of the pneumocandin biosynthetic gene cluster in the fungus Glarea lozoyensis.</title>
        <authorList>
            <person name="Chen L."/>
            <person name="Yue Q."/>
            <person name="Zhang X."/>
            <person name="Xiang M."/>
            <person name="Wang C."/>
            <person name="Li S."/>
            <person name="Che Y."/>
            <person name="Ortiz-Lopez F.J."/>
            <person name="Bills G.F."/>
            <person name="Liu X."/>
            <person name="An Z."/>
        </authorList>
    </citation>
    <scope>NUCLEOTIDE SEQUENCE [LARGE SCALE GENOMIC DNA]</scope>
    <source>
        <strain evidence="4">ATCC 20868 / MF5171</strain>
    </source>
</reference>
<name>S3CY77_GLAL2</name>
<dbReference type="eggNOG" id="ENOG502QSRP">
    <property type="taxonomic scope" value="Eukaryota"/>
</dbReference>
<dbReference type="GO" id="GO:0016788">
    <property type="term" value="F:hydrolase activity, acting on ester bonds"/>
    <property type="evidence" value="ECO:0007669"/>
    <property type="project" value="InterPro"/>
</dbReference>
<dbReference type="OrthoDB" id="5135119at2759"/>
<dbReference type="Proteomes" id="UP000016922">
    <property type="component" value="Unassembled WGS sequence"/>
</dbReference>
<dbReference type="InterPro" id="IPR007312">
    <property type="entry name" value="Phosphoesterase"/>
</dbReference>
<organism evidence="3 4">
    <name type="scientific">Glarea lozoyensis (strain ATCC 20868 / MF5171)</name>
    <dbReference type="NCBI Taxonomy" id="1116229"/>
    <lineage>
        <taxon>Eukaryota</taxon>
        <taxon>Fungi</taxon>
        <taxon>Dikarya</taxon>
        <taxon>Ascomycota</taxon>
        <taxon>Pezizomycotina</taxon>
        <taxon>Leotiomycetes</taxon>
        <taxon>Helotiales</taxon>
        <taxon>Helotiaceae</taxon>
        <taxon>Glarea</taxon>
    </lineage>
</organism>
<dbReference type="HOGENOM" id="CLU_027977_2_1_1"/>
<evidence type="ECO:0008006" key="5">
    <source>
        <dbReference type="Google" id="ProtNLM"/>
    </source>
</evidence>
<dbReference type="PANTHER" id="PTHR31956">
    <property type="entry name" value="NON-SPECIFIC PHOSPHOLIPASE C4-RELATED"/>
    <property type="match status" value="1"/>
</dbReference>
<evidence type="ECO:0000313" key="3">
    <source>
        <dbReference type="EMBL" id="EPE30565.1"/>
    </source>
</evidence>
<dbReference type="KEGG" id="glz:GLAREA_03532"/>
<evidence type="ECO:0000256" key="2">
    <source>
        <dbReference type="SAM" id="SignalP"/>
    </source>
</evidence>
<accession>S3CY77</accession>
<dbReference type="PANTHER" id="PTHR31956:SF15">
    <property type="entry name" value="ACID PHOSPHATASE PHOA"/>
    <property type="match status" value="1"/>
</dbReference>
<keyword evidence="2" id="KW-0732">Signal</keyword>
<dbReference type="AlphaFoldDB" id="S3CY77"/>
<evidence type="ECO:0000313" key="4">
    <source>
        <dbReference type="Proteomes" id="UP000016922"/>
    </source>
</evidence>